<evidence type="ECO:0000313" key="1">
    <source>
        <dbReference type="EMBL" id="RDS81777.1"/>
    </source>
</evidence>
<organism evidence="1 2">
    <name type="scientific">Dyella psychrodurans</name>
    <dbReference type="NCBI Taxonomy" id="1927960"/>
    <lineage>
        <taxon>Bacteria</taxon>
        <taxon>Pseudomonadati</taxon>
        <taxon>Pseudomonadota</taxon>
        <taxon>Gammaproteobacteria</taxon>
        <taxon>Lysobacterales</taxon>
        <taxon>Rhodanobacteraceae</taxon>
        <taxon>Dyella</taxon>
    </lineage>
</organism>
<keyword evidence="2" id="KW-1185">Reference proteome</keyword>
<proteinExistence type="predicted"/>
<comment type="caution">
    <text evidence="1">The sequence shown here is derived from an EMBL/GenBank/DDBJ whole genome shotgun (WGS) entry which is preliminary data.</text>
</comment>
<accession>A0A370X0I3</accession>
<evidence type="ECO:0000313" key="2">
    <source>
        <dbReference type="Proteomes" id="UP000255334"/>
    </source>
</evidence>
<sequence length="81" mass="8450">MAQGQKVGADLVVVVSPEYVASQRIVAPLPSPGASNSDSTGTAQVPVTINWFKYGALYFVKARPASSTAFVSETPTKSDGF</sequence>
<name>A0A370X0I3_9GAMM</name>
<dbReference type="AlphaFoldDB" id="A0A370X0I3"/>
<dbReference type="Proteomes" id="UP000255334">
    <property type="component" value="Unassembled WGS sequence"/>
</dbReference>
<protein>
    <submittedName>
        <fullName evidence="1">Uncharacterized protein</fullName>
    </submittedName>
</protein>
<dbReference type="EMBL" id="QRBF01000006">
    <property type="protein sequence ID" value="RDS81777.1"/>
    <property type="molecule type" value="Genomic_DNA"/>
</dbReference>
<gene>
    <name evidence="1" type="ORF">DWU99_15210</name>
</gene>
<reference evidence="1 2" key="1">
    <citation type="submission" date="2018-07" db="EMBL/GenBank/DDBJ databases">
        <title>Dyella monticola sp. nov. and Dyella psychrodurans sp. nov. isolated from monsoon evergreen broad-leaved forest soil of Dinghu Mountain, China.</title>
        <authorList>
            <person name="Gao Z."/>
            <person name="Qiu L."/>
        </authorList>
    </citation>
    <scope>NUCLEOTIDE SEQUENCE [LARGE SCALE GENOMIC DNA]</scope>
    <source>
        <strain evidence="1 2">4MSK11</strain>
    </source>
</reference>